<dbReference type="GeneID" id="18258593"/>
<accession>G0S9E4</accession>
<dbReference type="InterPro" id="IPR013078">
    <property type="entry name" value="His_Pase_superF_clade-1"/>
</dbReference>
<name>G0S9E4_CHATD</name>
<dbReference type="OMA" id="NSAKPCD"/>
<proteinExistence type="predicted"/>
<dbReference type="PANTHER" id="PTHR48100">
    <property type="entry name" value="BROAD-SPECIFICITY PHOSPHATASE YOR283W-RELATED"/>
    <property type="match status" value="1"/>
</dbReference>
<dbReference type="HOGENOM" id="CLU_039184_1_2_1"/>
<keyword evidence="2" id="KW-1185">Reference proteome</keyword>
<sequence length="213" mass="24040">MAPTVILVRHAQGLHDPELTELGRDQCRQVRDKLVPRIPKDFDVGLIIVSPMKRTIQTALLMFGELIERGVPIMAHAGWQENGVQPCDIGSSIDELKAMFPQVDFSQVDPVFPDKSSPEAAFYHETKSAIINRGQTVLIELRERPEKAVIVVSHSGFLRLGCTGHWFMNADWRVFEFEEGEEVKLRQWEETKAGGMGWSWEETVPLGHGLPEP</sequence>
<dbReference type="Gene3D" id="3.40.50.1240">
    <property type="entry name" value="Phosphoglycerate mutase-like"/>
    <property type="match status" value="1"/>
</dbReference>
<dbReference type="InterPro" id="IPR029033">
    <property type="entry name" value="His_PPase_superfam"/>
</dbReference>
<dbReference type="PANTHER" id="PTHR48100:SF24">
    <property type="entry name" value="PHOSPHOGLYCERATE MUTASE"/>
    <property type="match status" value="1"/>
</dbReference>
<reference evidence="1 2" key="1">
    <citation type="journal article" date="2011" name="Cell">
        <title>Insight into structure and assembly of the nuclear pore complex by utilizing the genome of a eukaryotic thermophile.</title>
        <authorList>
            <person name="Amlacher S."/>
            <person name="Sarges P."/>
            <person name="Flemming D."/>
            <person name="van Noort V."/>
            <person name="Kunze R."/>
            <person name="Devos D.P."/>
            <person name="Arumugam M."/>
            <person name="Bork P."/>
            <person name="Hurt E."/>
        </authorList>
    </citation>
    <scope>NUCLEOTIDE SEQUENCE [LARGE SCALE GENOMIC DNA]</scope>
    <source>
        <strain evidence="2">DSM 1495 / CBS 144.50 / IMI 039719</strain>
    </source>
</reference>
<evidence type="ECO:0000313" key="2">
    <source>
        <dbReference type="Proteomes" id="UP000008066"/>
    </source>
</evidence>
<dbReference type="eggNOG" id="KOG4754">
    <property type="taxonomic scope" value="Eukaryota"/>
</dbReference>
<dbReference type="RefSeq" id="XP_006694940.1">
    <property type="nucleotide sequence ID" value="XM_006694877.1"/>
</dbReference>
<evidence type="ECO:0008006" key="3">
    <source>
        <dbReference type="Google" id="ProtNLM"/>
    </source>
</evidence>
<dbReference type="KEGG" id="cthr:CTHT_0045550"/>
<dbReference type="Proteomes" id="UP000008066">
    <property type="component" value="Unassembled WGS sequence"/>
</dbReference>
<organism evidence="2">
    <name type="scientific">Chaetomium thermophilum (strain DSM 1495 / CBS 144.50 / IMI 039719)</name>
    <name type="common">Thermochaetoides thermophila</name>
    <dbReference type="NCBI Taxonomy" id="759272"/>
    <lineage>
        <taxon>Eukaryota</taxon>
        <taxon>Fungi</taxon>
        <taxon>Dikarya</taxon>
        <taxon>Ascomycota</taxon>
        <taxon>Pezizomycotina</taxon>
        <taxon>Sordariomycetes</taxon>
        <taxon>Sordariomycetidae</taxon>
        <taxon>Sordariales</taxon>
        <taxon>Chaetomiaceae</taxon>
        <taxon>Thermochaetoides</taxon>
    </lineage>
</organism>
<dbReference type="GO" id="GO:0016791">
    <property type="term" value="F:phosphatase activity"/>
    <property type="evidence" value="ECO:0007669"/>
    <property type="project" value="TreeGrafter"/>
</dbReference>
<evidence type="ECO:0000313" key="1">
    <source>
        <dbReference type="EMBL" id="EGS20055.1"/>
    </source>
</evidence>
<dbReference type="AlphaFoldDB" id="G0S9E4"/>
<dbReference type="GO" id="GO:0005737">
    <property type="term" value="C:cytoplasm"/>
    <property type="evidence" value="ECO:0007669"/>
    <property type="project" value="TreeGrafter"/>
</dbReference>
<dbReference type="InterPro" id="IPR050275">
    <property type="entry name" value="PGM_Phosphatase"/>
</dbReference>
<dbReference type="OrthoDB" id="496981at2759"/>
<dbReference type="CDD" id="cd07067">
    <property type="entry name" value="HP_PGM_like"/>
    <property type="match status" value="1"/>
</dbReference>
<protein>
    <recommendedName>
        <fullName evidence="3">Phosphoglycerate mutase-like protein</fullName>
    </recommendedName>
</protein>
<dbReference type="SUPFAM" id="SSF53254">
    <property type="entry name" value="Phosphoglycerate mutase-like"/>
    <property type="match status" value="1"/>
</dbReference>
<dbReference type="SMART" id="SM00855">
    <property type="entry name" value="PGAM"/>
    <property type="match status" value="1"/>
</dbReference>
<dbReference type="Pfam" id="PF00300">
    <property type="entry name" value="His_Phos_1"/>
    <property type="match status" value="1"/>
</dbReference>
<dbReference type="EMBL" id="GL988043">
    <property type="protein sequence ID" value="EGS20055.1"/>
    <property type="molecule type" value="Genomic_DNA"/>
</dbReference>
<gene>
    <name evidence="1" type="ORF">CTHT_0045550</name>
</gene>